<dbReference type="AlphaFoldDB" id="A0AAD3DQ17"/>
<feature type="compositionally biased region" description="Pro residues" evidence="1">
    <location>
        <begin position="494"/>
        <end position="509"/>
    </location>
</feature>
<evidence type="ECO:0000313" key="3">
    <source>
        <dbReference type="Proteomes" id="UP001054857"/>
    </source>
</evidence>
<feature type="compositionally biased region" description="Polar residues" evidence="1">
    <location>
        <begin position="433"/>
        <end position="445"/>
    </location>
</feature>
<comment type="caution">
    <text evidence="2">The sequence shown here is derived from an EMBL/GenBank/DDBJ whole genome shotgun (WGS) entry which is preliminary data.</text>
</comment>
<feature type="compositionally biased region" description="Low complexity" evidence="1">
    <location>
        <begin position="208"/>
        <end position="269"/>
    </location>
</feature>
<feature type="compositionally biased region" description="Pro residues" evidence="1">
    <location>
        <begin position="11"/>
        <end position="20"/>
    </location>
</feature>
<protein>
    <submittedName>
        <fullName evidence="2">Uncharacterized protein</fullName>
    </submittedName>
</protein>
<feature type="region of interest" description="Disordered" evidence="1">
    <location>
        <begin position="1"/>
        <end position="54"/>
    </location>
</feature>
<feature type="compositionally biased region" description="Low complexity" evidence="1">
    <location>
        <begin position="451"/>
        <end position="493"/>
    </location>
</feature>
<organism evidence="2 3">
    <name type="scientific">Astrephomene gubernaculifera</name>
    <dbReference type="NCBI Taxonomy" id="47775"/>
    <lineage>
        <taxon>Eukaryota</taxon>
        <taxon>Viridiplantae</taxon>
        <taxon>Chlorophyta</taxon>
        <taxon>core chlorophytes</taxon>
        <taxon>Chlorophyceae</taxon>
        <taxon>CS clade</taxon>
        <taxon>Chlamydomonadales</taxon>
        <taxon>Astrephomenaceae</taxon>
        <taxon>Astrephomene</taxon>
    </lineage>
</organism>
<proteinExistence type="predicted"/>
<dbReference type="Proteomes" id="UP001054857">
    <property type="component" value="Unassembled WGS sequence"/>
</dbReference>
<reference evidence="2 3" key="1">
    <citation type="journal article" date="2021" name="Sci. Rep.">
        <title>Genome sequencing of the multicellular alga Astrephomene provides insights into convergent evolution of germ-soma differentiation.</title>
        <authorList>
            <person name="Yamashita S."/>
            <person name="Yamamoto K."/>
            <person name="Matsuzaki R."/>
            <person name="Suzuki S."/>
            <person name="Yamaguchi H."/>
            <person name="Hirooka S."/>
            <person name="Minakuchi Y."/>
            <person name="Miyagishima S."/>
            <person name="Kawachi M."/>
            <person name="Toyoda A."/>
            <person name="Nozaki H."/>
        </authorList>
    </citation>
    <scope>NUCLEOTIDE SEQUENCE [LARGE SCALE GENOMIC DNA]</scope>
    <source>
        <strain evidence="2 3">NIES-4017</strain>
    </source>
</reference>
<gene>
    <name evidence="2" type="ORF">Agub_g7429</name>
</gene>
<feature type="non-terminal residue" evidence="2">
    <location>
        <position position="1"/>
    </location>
</feature>
<feature type="non-terminal residue" evidence="2">
    <location>
        <position position="803"/>
    </location>
</feature>
<evidence type="ECO:0000256" key="1">
    <source>
        <dbReference type="SAM" id="MobiDB-lite"/>
    </source>
</evidence>
<sequence>QEQSAQLDPSLAPPQPPPQQPRRGPEGGSSGSAGPQGPGAAAAEGGGGAVAAGDGAVGPRLHGAAAVAEGQQGGDGGDVGPRVAADAAMMGAHAVAYIHCPANAAAVQGRTGAVTVVCGQGSGGVHPVGHASGSRDAAGTTPVRPTKQQRLGASPPGHRPVGGGATAAVTGDHVGGQAAAADGQPLEQRGTPPRGPGGAGNSGMYDRQQPGAQQQGGMQGRQQHPQWAQQQQQGWQGQQGLQQQHQQQQGMPPQQWAQQQPQPPAQQHHWTGEQARMQQPYGGVSEHPLGQAQAPEPRRQHWADPSAVAPGEPSGDAASGATKRPGPAIGEHGEHAGHDAKRARVEPDGQVALPGHAQQQQQQQQCNPPQAQGHPGHEPPRSNHHQQYDPQPHQQEHLQHSAHHPPRNHMQQAAHPQGQLRQQGSAPGFQPPVHQQQPYAAQGSSGPMLLPHQGQQPGPQQQQQQQQWPQQQQQGGQQQPPLQPQHPQVQSWPSGPPQPPPHQQYPQPQPHLQAHQQPQGPQVDGRVAGAGMSPPRYHAQGGYHAAPHQRHPHAAPAALNPGPSHNGWPPPNQQQSRPMSPLVHRQPPHAASHAGARPMGHQEGGPYADWRPPPSSNAHAPQQPYQQPQQQRQEPQPPLASWGAASGPGRPGQAPSTAPLLPLPGATAVDEQQLPLLRSPGFTLLKTAAEVAAACEQLKRAGLWGFMLDFADAALTPVSVNPGLQLPGVPQVALGRGLQLNSIGLPLHFDMEAEAAAVADATGGEASGTTGCNTSSSSGRLEGIALCAFDGCALYVPLMATTE</sequence>
<feature type="compositionally biased region" description="Gly residues" evidence="1">
    <location>
        <begin position="26"/>
        <end position="37"/>
    </location>
</feature>
<keyword evidence="3" id="KW-1185">Reference proteome</keyword>
<feature type="compositionally biased region" description="Low complexity" evidence="1">
    <location>
        <begin position="510"/>
        <end position="522"/>
    </location>
</feature>
<feature type="compositionally biased region" description="Basic and acidic residues" evidence="1">
    <location>
        <begin position="331"/>
        <end position="347"/>
    </location>
</feature>
<feature type="compositionally biased region" description="Low complexity" evidence="1">
    <location>
        <begin position="166"/>
        <end position="176"/>
    </location>
</feature>
<name>A0AAD3DQ17_9CHLO</name>
<feature type="compositionally biased region" description="Low complexity" evidence="1">
    <location>
        <begin position="621"/>
        <end position="634"/>
    </location>
</feature>
<dbReference type="EMBL" id="BMAR01000011">
    <property type="protein sequence ID" value="GFR45960.1"/>
    <property type="molecule type" value="Genomic_DNA"/>
</dbReference>
<evidence type="ECO:0000313" key="2">
    <source>
        <dbReference type="EMBL" id="GFR45960.1"/>
    </source>
</evidence>
<feature type="region of interest" description="Disordered" evidence="1">
    <location>
        <begin position="126"/>
        <end position="664"/>
    </location>
</feature>
<accession>A0AAD3DQ17</accession>